<feature type="transmembrane region" description="Helical" evidence="1">
    <location>
        <begin position="21"/>
        <end position="43"/>
    </location>
</feature>
<name>A0A3N4ILF5_ASCIM</name>
<keyword evidence="1" id="KW-0812">Transmembrane</keyword>
<organism evidence="2 3">
    <name type="scientific">Ascobolus immersus RN42</name>
    <dbReference type="NCBI Taxonomy" id="1160509"/>
    <lineage>
        <taxon>Eukaryota</taxon>
        <taxon>Fungi</taxon>
        <taxon>Dikarya</taxon>
        <taxon>Ascomycota</taxon>
        <taxon>Pezizomycotina</taxon>
        <taxon>Pezizomycetes</taxon>
        <taxon>Pezizales</taxon>
        <taxon>Ascobolaceae</taxon>
        <taxon>Ascobolus</taxon>
    </lineage>
</organism>
<protein>
    <submittedName>
        <fullName evidence="2">Uncharacterized protein</fullName>
    </submittedName>
</protein>
<gene>
    <name evidence="2" type="ORF">BJ508DRAFT_20595</name>
</gene>
<reference evidence="2 3" key="1">
    <citation type="journal article" date="2018" name="Nat. Ecol. Evol.">
        <title>Pezizomycetes genomes reveal the molecular basis of ectomycorrhizal truffle lifestyle.</title>
        <authorList>
            <person name="Murat C."/>
            <person name="Payen T."/>
            <person name="Noel B."/>
            <person name="Kuo A."/>
            <person name="Morin E."/>
            <person name="Chen J."/>
            <person name="Kohler A."/>
            <person name="Krizsan K."/>
            <person name="Balestrini R."/>
            <person name="Da Silva C."/>
            <person name="Montanini B."/>
            <person name="Hainaut M."/>
            <person name="Levati E."/>
            <person name="Barry K.W."/>
            <person name="Belfiori B."/>
            <person name="Cichocki N."/>
            <person name="Clum A."/>
            <person name="Dockter R.B."/>
            <person name="Fauchery L."/>
            <person name="Guy J."/>
            <person name="Iotti M."/>
            <person name="Le Tacon F."/>
            <person name="Lindquist E.A."/>
            <person name="Lipzen A."/>
            <person name="Malagnac F."/>
            <person name="Mello A."/>
            <person name="Molinier V."/>
            <person name="Miyauchi S."/>
            <person name="Poulain J."/>
            <person name="Riccioni C."/>
            <person name="Rubini A."/>
            <person name="Sitrit Y."/>
            <person name="Splivallo R."/>
            <person name="Traeger S."/>
            <person name="Wang M."/>
            <person name="Zifcakova L."/>
            <person name="Wipf D."/>
            <person name="Zambonelli A."/>
            <person name="Paolocci F."/>
            <person name="Nowrousian M."/>
            <person name="Ottonello S."/>
            <person name="Baldrian P."/>
            <person name="Spatafora J.W."/>
            <person name="Henrissat B."/>
            <person name="Nagy L.G."/>
            <person name="Aury J.M."/>
            <person name="Wincker P."/>
            <person name="Grigoriev I.V."/>
            <person name="Bonfante P."/>
            <person name="Martin F.M."/>
        </authorList>
    </citation>
    <scope>NUCLEOTIDE SEQUENCE [LARGE SCALE GENOMIC DNA]</scope>
    <source>
        <strain evidence="2 3">RN42</strain>
    </source>
</reference>
<evidence type="ECO:0000256" key="1">
    <source>
        <dbReference type="SAM" id="Phobius"/>
    </source>
</evidence>
<dbReference type="AlphaFoldDB" id="A0A3N4ILF5"/>
<proteinExistence type="predicted"/>
<evidence type="ECO:0000313" key="3">
    <source>
        <dbReference type="Proteomes" id="UP000275078"/>
    </source>
</evidence>
<keyword evidence="1" id="KW-0472">Membrane</keyword>
<sequence>MHGTYAKDIEAKQRQKCGRSIAVLLLSTLPSFSAFLDCLNWLVPINWCRARPKSPLCRCRSCHNVASGVFICTLGCACSELLNRPRRVLPELPICRRCFIA</sequence>
<accession>A0A3N4ILF5</accession>
<evidence type="ECO:0000313" key="2">
    <source>
        <dbReference type="EMBL" id="RPA84960.1"/>
    </source>
</evidence>
<dbReference type="Proteomes" id="UP000275078">
    <property type="component" value="Unassembled WGS sequence"/>
</dbReference>
<dbReference type="EMBL" id="ML119656">
    <property type="protein sequence ID" value="RPA84960.1"/>
    <property type="molecule type" value="Genomic_DNA"/>
</dbReference>
<keyword evidence="3" id="KW-1185">Reference proteome</keyword>
<keyword evidence="1" id="KW-1133">Transmembrane helix</keyword>